<keyword evidence="2" id="KW-0808">Transferase</keyword>
<reference evidence="2 3" key="1">
    <citation type="journal article" date="2013" name="Genome Announc.">
        <title>Draft Genome Sequence of Holospora undulata Strain HU1, a Micronucleus-Specific Symbiont of the Ciliate Paramecium caudatum.</title>
        <authorList>
            <person name="Dohra H."/>
            <person name="Suzuki H."/>
            <person name="Suzuki T."/>
            <person name="Tanaka K."/>
            <person name="Fujishima M."/>
        </authorList>
    </citation>
    <scope>NUCLEOTIDE SEQUENCE [LARGE SCALE GENOMIC DNA]</scope>
    <source>
        <strain evidence="2 3">HU1</strain>
    </source>
</reference>
<sequence>MVAHIEFLNESDAALRSLATDAKFQRQGYGAEIMALLEKWLKRQNIKVVKMHSRLSAESFYRKRGFLEMPFDDPSIQEHYVFSLSKKCLGLSIKYSR</sequence>
<comment type="caution">
    <text evidence="2">The sequence shown here is derived from an EMBL/GenBank/DDBJ whole genome shotgun (WGS) entry which is preliminary data.</text>
</comment>
<accession>A0A061JID7</accession>
<dbReference type="Gene3D" id="3.40.630.30">
    <property type="match status" value="1"/>
</dbReference>
<evidence type="ECO:0000313" key="2">
    <source>
        <dbReference type="EMBL" id="ETZ04784.1"/>
    </source>
</evidence>
<organism evidence="2 3">
    <name type="scientific">Holospora undulata HU1</name>
    <dbReference type="NCBI Taxonomy" id="1321371"/>
    <lineage>
        <taxon>Bacteria</taxon>
        <taxon>Pseudomonadati</taxon>
        <taxon>Pseudomonadota</taxon>
        <taxon>Alphaproteobacteria</taxon>
        <taxon>Holosporales</taxon>
        <taxon>Holosporaceae</taxon>
        <taxon>Holospora</taxon>
    </lineage>
</organism>
<dbReference type="InterPro" id="IPR016181">
    <property type="entry name" value="Acyl_CoA_acyltransferase"/>
</dbReference>
<dbReference type="PROSITE" id="PS51186">
    <property type="entry name" value="GNAT"/>
    <property type="match status" value="1"/>
</dbReference>
<dbReference type="InterPro" id="IPR000182">
    <property type="entry name" value="GNAT_dom"/>
</dbReference>
<name>A0A061JID7_9PROT</name>
<dbReference type="CDD" id="cd04301">
    <property type="entry name" value="NAT_SF"/>
    <property type="match status" value="1"/>
</dbReference>
<dbReference type="EMBL" id="ARPM03000151">
    <property type="protein sequence ID" value="ETZ04784.1"/>
    <property type="molecule type" value="Genomic_DNA"/>
</dbReference>
<feature type="domain" description="N-acetyltransferase" evidence="1">
    <location>
        <begin position="1"/>
        <end position="89"/>
    </location>
</feature>
<dbReference type="AlphaFoldDB" id="A0A061JID7"/>
<dbReference type="SUPFAM" id="SSF55729">
    <property type="entry name" value="Acyl-CoA N-acyltransferases (Nat)"/>
    <property type="match status" value="1"/>
</dbReference>
<proteinExistence type="predicted"/>
<keyword evidence="3" id="KW-1185">Reference proteome</keyword>
<evidence type="ECO:0000259" key="1">
    <source>
        <dbReference type="PROSITE" id="PS51186"/>
    </source>
</evidence>
<evidence type="ECO:0000313" key="3">
    <source>
        <dbReference type="Proteomes" id="UP000026922"/>
    </source>
</evidence>
<dbReference type="GO" id="GO:0016747">
    <property type="term" value="F:acyltransferase activity, transferring groups other than amino-acyl groups"/>
    <property type="evidence" value="ECO:0007669"/>
    <property type="project" value="InterPro"/>
</dbReference>
<protein>
    <submittedName>
        <fullName evidence="2">Acetyltransferase (GNAT) family protein</fullName>
    </submittedName>
</protein>
<dbReference type="Proteomes" id="UP000026922">
    <property type="component" value="Unassembled WGS sequence"/>
</dbReference>
<gene>
    <name evidence="2" type="ORF">K737_300801</name>
</gene>
<dbReference type="Pfam" id="PF13673">
    <property type="entry name" value="Acetyltransf_10"/>
    <property type="match status" value="1"/>
</dbReference>